<accession>A0A0S7WT76</accession>
<name>A0A0S7WT76_UNCT6</name>
<feature type="domain" description="Right handed beta helix" evidence="2">
    <location>
        <begin position="119"/>
        <end position="224"/>
    </location>
</feature>
<proteinExistence type="predicted"/>
<sequence length="413" mass="44907">MRVTTLGLLAVALLFPLIANTTVIHVPGDQPTIQAGLDVAVFGDTVLVAPGRYIENIIWPDVDGIKLIGDGRESTIIDGNHVASVIRFETHDIITNATVVEGFTITNGNALPPWPESEGGGIFLFYADPILRNLAIRENFADDFGGGVYSWGSYPILSHVLIADNEAISRGGFVGDRGSPTLDHVTVAGNTPGGLYFGEQSSGSLENCIVSSNYLYGIELVSGMYSATVISIAWSDIDDQVWLIGNSYVNWLGVNIDEDPLFALEEEQDYRLLWESPCIDAGDPSILDPDDTRTDMGTYFFDQDDYLTLYLTPDQPEVSPGGILGVTYTAINRWAQSEPFWVLTEATLPNGNPRNVLGPIPYMLPANTTVQQHIGHNVPLAAPAAMYGYRSRIGVPPSTLYDEDSFAFRVVEP</sequence>
<protein>
    <recommendedName>
        <fullName evidence="2">Right handed beta helix domain-containing protein</fullName>
    </recommendedName>
</protein>
<reference evidence="3 4" key="1">
    <citation type="journal article" date="2015" name="Microbiome">
        <title>Genomic resolution of linkages in carbon, nitrogen, and sulfur cycling among widespread estuary sediment bacteria.</title>
        <authorList>
            <person name="Baker B.J."/>
            <person name="Lazar C.S."/>
            <person name="Teske A.P."/>
            <person name="Dick G.J."/>
        </authorList>
    </citation>
    <scope>NUCLEOTIDE SEQUENCE [LARGE SCALE GENOMIC DNA]</scope>
    <source>
        <strain evidence="3">DG_24</strain>
    </source>
</reference>
<dbReference type="InterPro" id="IPR039448">
    <property type="entry name" value="Beta_helix"/>
</dbReference>
<evidence type="ECO:0000256" key="1">
    <source>
        <dbReference type="SAM" id="SignalP"/>
    </source>
</evidence>
<keyword evidence="1" id="KW-0732">Signal</keyword>
<evidence type="ECO:0000313" key="4">
    <source>
        <dbReference type="Proteomes" id="UP000052008"/>
    </source>
</evidence>
<dbReference type="AlphaFoldDB" id="A0A0S7WT76"/>
<dbReference type="STRING" id="1703770.AMJ39_05030"/>
<dbReference type="SUPFAM" id="SSF51126">
    <property type="entry name" value="Pectin lyase-like"/>
    <property type="match status" value="1"/>
</dbReference>
<dbReference type="InterPro" id="IPR012334">
    <property type="entry name" value="Pectin_lyas_fold"/>
</dbReference>
<dbReference type="Proteomes" id="UP000052008">
    <property type="component" value="Unassembled WGS sequence"/>
</dbReference>
<dbReference type="InterPro" id="IPR011050">
    <property type="entry name" value="Pectin_lyase_fold/virulence"/>
</dbReference>
<evidence type="ECO:0000313" key="3">
    <source>
        <dbReference type="EMBL" id="KPJ53368.1"/>
    </source>
</evidence>
<comment type="caution">
    <text evidence="3">The sequence shown here is derived from an EMBL/GenBank/DDBJ whole genome shotgun (WGS) entry which is preliminary data.</text>
</comment>
<dbReference type="EMBL" id="LIZS01000021">
    <property type="protein sequence ID" value="KPJ53368.1"/>
    <property type="molecule type" value="Genomic_DNA"/>
</dbReference>
<dbReference type="Gene3D" id="2.160.20.10">
    <property type="entry name" value="Single-stranded right-handed beta-helix, Pectin lyase-like"/>
    <property type="match status" value="1"/>
</dbReference>
<gene>
    <name evidence="3" type="ORF">AMJ39_05030</name>
</gene>
<dbReference type="Pfam" id="PF13229">
    <property type="entry name" value="Beta_helix"/>
    <property type="match status" value="1"/>
</dbReference>
<feature type="chain" id="PRO_5006639624" description="Right handed beta helix domain-containing protein" evidence="1">
    <location>
        <begin position="22"/>
        <end position="413"/>
    </location>
</feature>
<evidence type="ECO:0000259" key="2">
    <source>
        <dbReference type="Pfam" id="PF13229"/>
    </source>
</evidence>
<organism evidence="3 4">
    <name type="scientific">candidate division TA06 bacterium DG_24</name>
    <dbReference type="NCBI Taxonomy" id="1703770"/>
    <lineage>
        <taxon>Bacteria</taxon>
        <taxon>Bacteria division TA06</taxon>
    </lineage>
</organism>
<feature type="signal peptide" evidence="1">
    <location>
        <begin position="1"/>
        <end position="21"/>
    </location>
</feature>